<name>A0ACB7Y5Z3_9ERIC</name>
<reference evidence="1 2" key="1">
    <citation type="journal article" date="2021" name="Hortic Res">
        <title>High-quality reference genome and annotation aids understanding of berry development for evergreen blueberry (Vaccinium darrowii).</title>
        <authorList>
            <person name="Yu J."/>
            <person name="Hulse-Kemp A.M."/>
            <person name="Babiker E."/>
            <person name="Staton M."/>
        </authorList>
    </citation>
    <scope>NUCLEOTIDE SEQUENCE [LARGE SCALE GENOMIC DNA]</scope>
    <source>
        <strain evidence="2">cv. NJ 8807/NJ 8810</strain>
        <tissue evidence="1">Young leaf</tissue>
    </source>
</reference>
<dbReference type="EMBL" id="CM037157">
    <property type="protein sequence ID" value="KAH7848741.1"/>
    <property type="molecule type" value="Genomic_DNA"/>
</dbReference>
<gene>
    <name evidence="1" type="ORF">Vadar_007057</name>
</gene>
<keyword evidence="2" id="KW-1185">Reference proteome</keyword>
<evidence type="ECO:0000313" key="2">
    <source>
        <dbReference type="Proteomes" id="UP000828048"/>
    </source>
</evidence>
<evidence type="ECO:0000313" key="1">
    <source>
        <dbReference type="EMBL" id="KAH7848741.1"/>
    </source>
</evidence>
<sequence length="109" mass="12331">MGSHMKRSIFEEQIANALKRWKKNARERNKLRKAGAEVSKFGFINGDPTQSHDSSSCFHFLHIYIHKPIDVGNIVKYPNNGHCSDKKVSRIEGPSMASCGDVGKHVLFY</sequence>
<accession>A0ACB7Y5Z3</accession>
<dbReference type="Proteomes" id="UP000828048">
    <property type="component" value="Chromosome 7"/>
</dbReference>
<proteinExistence type="predicted"/>
<organism evidence="1 2">
    <name type="scientific">Vaccinium darrowii</name>
    <dbReference type="NCBI Taxonomy" id="229202"/>
    <lineage>
        <taxon>Eukaryota</taxon>
        <taxon>Viridiplantae</taxon>
        <taxon>Streptophyta</taxon>
        <taxon>Embryophyta</taxon>
        <taxon>Tracheophyta</taxon>
        <taxon>Spermatophyta</taxon>
        <taxon>Magnoliopsida</taxon>
        <taxon>eudicotyledons</taxon>
        <taxon>Gunneridae</taxon>
        <taxon>Pentapetalae</taxon>
        <taxon>asterids</taxon>
        <taxon>Ericales</taxon>
        <taxon>Ericaceae</taxon>
        <taxon>Vaccinioideae</taxon>
        <taxon>Vaccinieae</taxon>
        <taxon>Vaccinium</taxon>
    </lineage>
</organism>
<protein>
    <submittedName>
        <fullName evidence="1">Uncharacterized protein</fullName>
    </submittedName>
</protein>
<comment type="caution">
    <text evidence="1">The sequence shown here is derived from an EMBL/GenBank/DDBJ whole genome shotgun (WGS) entry which is preliminary data.</text>
</comment>